<dbReference type="InterPro" id="IPR006311">
    <property type="entry name" value="TAT_signal"/>
</dbReference>
<dbReference type="InterPro" id="IPR024535">
    <property type="entry name" value="RHGA/B-epi-like_pectate_lyase"/>
</dbReference>
<feature type="signal peptide" evidence="1">
    <location>
        <begin position="1"/>
        <end position="26"/>
    </location>
</feature>
<dbReference type="Pfam" id="PF12708">
    <property type="entry name" value="Pect-lyase_RHGA_epim"/>
    <property type="match status" value="1"/>
</dbReference>
<protein>
    <submittedName>
        <fullName evidence="3">Glycosyl hydrolase family 28-related protein</fullName>
    </submittedName>
</protein>
<dbReference type="SMART" id="SM00710">
    <property type="entry name" value="PbH1"/>
    <property type="match status" value="4"/>
</dbReference>
<keyword evidence="1" id="KW-0732">Signal</keyword>
<keyword evidence="3" id="KW-0378">Hydrolase</keyword>
<keyword evidence="4" id="KW-1185">Reference proteome</keyword>
<dbReference type="InterPro" id="IPR006626">
    <property type="entry name" value="PbH1"/>
</dbReference>
<feature type="chain" id="PRO_5045456103" evidence="1">
    <location>
        <begin position="27"/>
        <end position="553"/>
    </location>
</feature>
<feature type="domain" description="Rhamnogalacturonase A/B/Epimerase-like pectate lyase" evidence="2">
    <location>
        <begin position="37"/>
        <end position="82"/>
    </location>
</feature>
<name>A0ABV8LV34_9ACTN</name>
<evidence type="ECO:0000313" key="4">
    <source>
        <dbReference type="Proteomes" id="UP001595816"/>
    </source>
</evidence>
<dbReference type="InterPro" id="IPR012334">
    <property type="entry name" value="Pectin_lyas_fold"/>
</dbReference>
<dbReference type="Proteomes" id="UP001595816">
    <property type="component" value="Unassembled WGS sequence"/>
</dbReference>
<comment type="caution">
    <text evidence="3">The sequence shown here is derived from an EMBL/GenBank/DDBJ whole genome shotgun (WGS) entry which is preliminary data.</text>
</comment>
<organism evidence="3 4">
    <name type="scientific">Hamadaea flava</name>
    <dbReference type="NCBI Taxonomy" id="1742688"/>
    <lineage>
        <taxon>Bacteria</taxon>
        <taxon>Bacillati</taxon>
        <taxon>Actinomycetota</taxon>
        <taxon>Actinomycetes</taxon>
        <taxon>Micromonosporales</taxon>
        <taxon>Micromonosporaceae</taxon>
        <taxon>Hamadaea</taxon>
    </lineage>
</organism>
<sequence length="553" mass="58137">MSRRTLLGAAALTPLAVALTAQSAAAEAYPVFDLQADFGAVGDGVADDTAAFQRAAWAISATSERGATLNIPVGTYLVGKQLPADQIDAWVNAQSAYIAPADLHADLDENFGSSGYLDAWRVALPIFHIGSRVGLQYLQINGHGATIKLADGLLYGGYVPATNYDAGQIPGNPADEVGTSPRSRYGVEAGRMIQVIGGSNITISSLVLNGRSVALKLGGSWGDTGRQVKATGIRLLKCRNVTINSVTSKFHGLDGIALGYGGLTLTDPPTDYTLTNVVTEYNGRQGLSWTGGRGLTATGCKFRFTGRAVNNGGGVDNGLALSSKPGAGVDMEPEGGSICFDGQFTDCEFYDNAGPGVVTASKLSPVSDIGDMTFDNCRMWGGTTWAIDTNAPRFHYSDCNFHGSIDPATGTTLAADASTFTDCTFVDLRPTSETTGSVYRSSYLINGTALIHLTRCIITAYELGSIYSGDAKARTLLDCTINHNYRSTSTRTTLCALRGWRVDGTQFFENVSVSGSWTILVSGVTVASTNRPTTVEGPQVLWNGSLSGTIPNT</sequence>
<accession>A0ABV8LV34</accession>
<reference evidence="4" key="1">
    <citation type="journal article" date="2019" name="Int. J. Syst. Evol. Microbiol.">
        <title>The Global Catalogue of Microorganisms (GCM) 10K type strain sequencing project: providing services to taxonomists for standard genome sequencing and annotation.</title>
        <authorList>
            <consortium name="The Broad Institute Genomics Platform"/>
            <consortium name="The Broad Institute Genome Sequencing Center for Infectious Disease"/>
            <person name="Wu L."/>
            <person name="Ma J."/>
        </authorList>
    </citation>
    <scope>NUCLEOTIDE SEQUENCE [LARGE SCALE GENOMIC DNA]</scope>
    <source>
        <strain evidence="4">CGMCC 4.7289</strain>
    </source>
</reference>
<evidence type="ECO:0000313" key="3">
    <source>
        <dbReference type="EMBL" id="MFC4134896.1"/>
    </source>
</evidence>
<dbReference type="Gene3D" id="2.160.20.10">
    <property type="entry name" value="Single-stranded right-handed beta-helix, Pectin lyase-like"/>
    <property type="match status" value="1"/>
</dbReference>
<dbReference type="EMBL" id="JBHSAY010000018">
    <property type="protein sequence ID" value="MFC4134896.1"/>
    <property type="molecule type" value="Genomic_DNA"/>
</dbReference>
<gene>
    <name evidence="3" type="ORF">ACFOZ4_30160</name>
</gene>
<dbReference type="InterPro" id="IPR011050">
    <property type="entry name" value="Pectin_lyase_fold/virulence"/>
</dbReference>
<proteinExistence type="predicted"/>
<dbReference type="PROSITE" id="PS51318">
    <property type="entry name" value="TAT"/>
    <property type="match status" value="1"/>
</dbReference>
<dbReference type="SUPFAM" id="SSF51126">
    <property type="entry name" value="Pectin lyase-like"/>
    <property type="match status" value="1"/>
</dbReference>
<dbReference type="RefSeq" id="WP_382190906.1">
    <property type="nucleotide sequence ID" value="NZ_JBHSAY010000018.1"/>
</dbReference>
<dbReference type="GO" id="GO:0016787">
    <property type="term" value="F:hydrolase activity"/>
    <property type="evidence" value="ECO:0007669"/>
    <property type="project" value="UniProtKB-KW"/>
</dbReference>
<evidence type="ECO:0000259" key="2">
    <source>
        <dbReference type="Pfam" id="PF12708"/>
    </source>
</evidence>
<evidence type="ECO:0000256" key="1">
    <source>
        <dbReference type="SAM" id="SignalP"/>
    </source>
</evidence>